<dbReference type="Proteomes" id="UP000215214">
    <property type="component" value="Chromosome TJEJU"/>
</dbReference>
<name>A0A238UA70_9FLAO</name>
<evidence type="ECO:0000313" key="2">
    <source>
        <dbReference type="EMBL" id="SNR15458.1"/>
    </source>
</evidence>
<keyword evidence="1" id="KW-0812">Transmembrane</keyword>
<keyword evidence="1" id="KW-1133">Transmembrane helix</keyword>
<protein>
    <submittedName>
        <fullName evidence="2">Uncharacterized protein</fullName>
    </submittedName>
</protein>
<proteinExistence type="predicted"/>
<dbReference type="EMBL" id="LT899436">
    <property type="protein sequence ID" value="SNR15458.1"/>
    <property type="molecule type" value="Genomic_DNA"/>
</dbReference>
<organism evidence="2 3">
    <name type="scientific">Tenacibaculum jejuense</name>
    <dbReference type="NCBI Taxonomy" id="584609"/>
    <lineage>
        <taxon>Bacteria</taxon>
        <taxon>Pseudomonadati</taxon>
        <taxon>Bacteroidota</taxon>
        <taxon>Flavobacteriia</taxon>
        <taxon>Flavobacteriales</taxon>
        <taxon>Flavobacteriaceae</taxon>
        <taxon>Tenacibaculum</taxon>
    </lineage>
</organism>
<keyword evidence="1" id="KW-0472">Membrane</keyword>
<reference evidence="2 3" key="1">
    <citation type="submission" date="2017-07" db="EMBL/GenBank/DDBJ databases">
        <authorList>
            <person name="Sun Z.S."/>
            <person name="Albrecht U."/>
            <person name="Echele G."/>
            <person name="Lee C.C."/>
        </authorList>
    </citation>
    <scope>NUCLEOTIDE SEQUENCE [LARGE SCALE GENOMIC DNA]</scope>
    <source>
        <strain evidence="3">type strain: KCTC 22618</strain>
    </source>
</reference>
<gene>
    <name evidence="2" type="ORF">TJEJU_1743</name>
</gene>
<evidence type="ECO:0000256" key="1">
    <source>
        <dbReference type="SAM" id="Phobius"/>
    </source>
</evidence>
<accession>A0A238UA70</accession>
<sequence length="57" mass="6793">MLTLCYIDKNYSPVEVVITKFFDSELLFFVKKIVYVLIIVKSFYIYTVVKPHLRITT</sequence>
<dbReference type="AlphaFoldDB" id="A0A238UA70"/>
<evidence type="ECO:0000313" key="3">
    <source>
        <dbReference type="Proteomes" id="UP000215214"/>
    </source>
</evidence>
<dbReference type="KEGG" id="tje:TJEJU_1743"/>
<keyword evidence="3" id="KW-1185">Reference proteome</keyword>
<feature type="transmembrane region" description="Helical" evidence="1">
    <location>
        <begin position="33"/>
        <end position="49"/>
    </location>
</feature>